<gene>
    <name evidence="1" type="ORF">HNQ69_001530</name>
</gene>
<proteinExistence type="predicted"/>
<dbReference type="AlphaFoldDB" id="A0A840NRC2"/>
<comment type="caution">
    <text evidence="1">The sequence shown here is derived from an EMBL/GenBank/DDBJ whole genome shotgun (WGS) entry which is preliminary data.</text>
</comment>
<evidence type="ECO:0000313" key="1">
    <source>
        <dbReference type="EMBL" id="MBB5074390.1"/>
    </source>
</evidence>
<keyword evidence="2" id="KW-1185">Reference proteome</keyword>
<evidence type="ECO:0000313" key="2">
    <source>
        <dbReference type="Proteomes" id="UP000561417"/>
    </source>
</evidence>
<reference evidence="1 2" key="1">
    <citation type="submission" date="2020-08" db="EMBL/GenBank/DDBJ databases">
        <title>Genomic Encyclopedia of Type Strains, Phase IV (KMG-IV): sequencing the most valuable type-strain genomes for metagenomic binning, comparative biology and taxonomic classification.</title>
        <authorList>
            <person name="Goeker M."/>
        </authorList>
    </citation>
    <scope>NUCLEOTIDE SEQUENCE [LARGE SCALE GENOMIC DNA]</scope>
    <source>
        <strain evidence="1 2">DSM 28538</strain>
    </source>
</reference>
<accession>A0A840NRC2</accession>
<dbReference type="EMBL" id="JACHIM010000010">
    <property type="protein sequence ID" value="MBB5074390.1"/>
    <property type="molecule type" value="Genomic_DNA"/>
</dbReference>
<name>A0A840NRC2_9HYPH</name>
<sequence length="81" mass="9230">MITRFRVWEKATIIITLGGVLSTAYVVDVKSGQEAINSSFYFLKRGMSSYKNGQINQALSRYSRYGKYWCALEALLYLCEG</sequence>
<protein>
    <submittedName>
        <fullName evidence="1">Uncharacterized protein</fullName>
    </submittedName>
</protein>
<organism evidence="1 2">
    <name type="scientific">Bartonella callosciuri</name>
    <dbReference type="NCBI Taxonomy" id="686223"/>
    <lineage>
        <taxon>Bacteria</taxon>
        <taxon>Pseudomonadati</taxon>
        <taxon>Pseudomonadota</taxon>
        <taxon>Alphaproteobacteria</taxon>
        <taxon>Hyphomicrobiales</taxon>
        <taxon>Bartonellaceae</taxon>
        <taxon>Bartonella</taxon>
    </lineage>
</organism>
<dbReference type="Proteomes" id="UP000561417">
    <property type="component" value="Unassembled WGS sequence"/>
</dbReference>